<dbReference type="Pfam" id="PF09858">
    <property type="entry name" value="DUF2085"/>
    <property type="match status" value="1"/>
</dbReference>
<reference evidence="2" key="1">
    <citation type="submission" date="2018-05" db="EMBL/GenBank/DDBJ databases">
        <authorList>
            <person name="Lanie J.A."/>
            <person name="Ng W.-L."/>
            <person name="Kazmierczak K.M."/>
            <person name="Andrzejewski T.M."/>
            <person name="Davidsen T.M."/>
            <person name="Wayne K.J."/>
            <person name="Tettelin H."/>
            <person name="Glass J.I."/>
            <person name="Rusch D."/>
            <person name="Podicherti R."/>
            <person name="Tsui H.-C.T."/>
            <person name="Winkler M.E."/>
        </authorList>
    </citation>
    <scope>NUCLEOTIDE SEQUENCE</scope>
</reference>
<feature type="transmembrane region" description="Helical" evidence="1">
    <location>
        <begin position="107"/>
        <end position="127"/>
    </location>
</feature>
<sequence length="163" mass="18015">MGKWNKTFLVILWGWTLLILSGPFMVPEGHAEDLSGVVGGYDNRDVIERMNPVAKVVYYLGDVNCHQKSERSYSYNQNQMPFCTRDVGIFAGLMIGFTYALGRRIELTLPLILLSLVPIGIDGTVQLLTDYESTNTKRVITGLIAGCATGIALKIIADSLDRN</sequence>
<dbReference type="InterPro" id="IPR019206">
    <property type="entry name" value="DUF2085_TM"/>
</dbReference>
<keyword evidence="1" id="KW-0812">Transmembrane</keyword>
<feature type="transmembrane region" description="Helical" evidence="1">
    <location>
        <begin position="139"/>
        <end position="157"/>
    </location>
</feature>
<dbReference type="EMBL" id="UINC01031766">
    <property type="protein sequence ID" value="SVB18325.1"/>
    <property type="molecule type" value="Genomic_DNA"/>
</dbReference>
<evidence type="ECO:0000313" key="2">
    <source>
        <dbReference type="EMBL" id="SVB18325.1"/>
    </source>
</evidence>
<organism evidence="2">
    <name type="scientific">marine metagenome</name>
    <dbReference type="NCBI Taxonomy" id="408172"/>
    <lineage>
        <taxon>unclassified sequences</taxon>
        <taxon>metagenomes</taxon>
        <taxon>ecological metagenomes</taxon>
    </lineage>
</organism>
<name>A0A382BX01_9ZZZZ</name>
<keyword evidence="1" id="KW-1133">Transmembrane helix</keyword>
<proteinExistence type="predicted"/>
<gene>
    <name evidence="2" type="ORF">METZ01_LOCUS171179</name>
</gene>
<evidence type="ECO:0008006" key="3">
    <source>
        <dbReference type="Google" id="ProtNLM"/>
    </source>
</evidence>
<protein>
    <recommendedName>
        <fullName evidence="3">DUF2085 domain-containing protein</fullName>
    </recommendedName>
</protein>
<keyword evidence="1" id="KW-0472">Membrane</keyword>
<dbReference type="AlphaFoldDB" id="A0A382BX01"/>
<feature type="transmembrane region" description="Helical" evidence="1">
    <location>
        <begin position="79"/>
        <end position="100"/>
    </location>
</feature>
<evidence type="ECO:0000256" key="1">
    <source>
        <dbReference type="SAM" id="Phobius"/>
    </source>
</evidence>
<accession>A0A382BX01</accession>